<dbReference type="InterPro" id="IPR057326">
    <property type="entry name" value="KR_dom"/>
</dbReference>
<feature type="active site" description="Proton donor; for dehydratase activity" evidence="6">
    <location>
        <position position="2916"/>
    </location>
</feature>
<dbReference type="Gene3D" id="3.10.129.110">
    <property type="entry name" value="Polyketide synthase dehydratase"/>
    <property type="match status" value="2"/>
</dbReference>
<proteinExistence type="predicted"/>
<feature type="region of interest" description="N-terminal hotdog fold" evidence="6">
    <location>
        <begin position="922"/>
        <end position="1047"/>
    </location>
</feature>
<dbReference type="Pfam" id="PF13602">
    <property type="entry name" value="ADH_zinc_N_2"/>
    <property type="match status" value="1"/>
</dbReference>
<evidence type="ECO:0000259" key="10">
    <source>
        <dbReference type="PROSITE" id="PS52019"/>
    </source>
</evidence>
<dbReference type="Pfam" id="PF00550">
    <property type="entry name" value="PP-binding"/>
    <property type="match status" value="2"/>
</dbReference>
<dbReference type="GO" id="GO:0031177">
    <property type="term" value="F:phosphopantetheine binding"/>
    <property type="evidence" value="ECO:0007669"/>
    <property type="project" value="InterPro"/>
</dbReference>
<dbReference type="PROSITE" id="PS00606">
    <property type="entry name" value="KS3_1"/>
    <property type="match status" value="1"/>
</dbReference>
<dbReference type="GO" id="GO:0005886">
    <property type="term" value="C:plasma membrane"/>
    <property type="evidence" value="ECO:0007669"/>
    <property type="project" value="TreeGrafter"/>
</dbReference>
<dbReference type="InterPro" id="IPR032821">
    <property type="entry name" value="PKS_assoc"/>
</dbReference>
<dbReference type="PANTHER" id="PTHR43775:SF51">
    <property type="entry name" value="INACTIVE PHENOLPHTHIOCEROL SYNTHESIS POLYKETIDE SYNTHASE TYPE I PKS1-RELATED"/>
    <property type="match status" value="1"/>
</dbReference>
<feature type="domain" description="PKS/mFAS DH" evidence="10">
    <location>
        <begin position="922"/>
        <end position="1210"/>
    </location>
</feature>
<dbReference type="GO" id="GO:0006633">
    <property type="term" value="P:fatty acid biosynthetic process"/>
    <property type="evidence" value="ECO:0007669"/>
    <property type="project" value="InterPro"/>
</dbReference>
<dbReference type="PROSITE" id="PS50075">
    <property type="entry name" value="CARRIER"/>
    <property type="match status" value="2"/>
</dbReference>
<dbReference type="Pfam" id="PF00109">
    <property type="entry name" value="ketoacyl-synt"/>
    <property type="match status" value="2"/>
</dbReference>
<dbReference type="PROSITE" id="PS00012">
    <property type="entry name" value="PHOSPHOPANTETHEINE"/>
    <property type="match status" value="2"/>
</dbReference>
<feature type="compositionally biased region" description="Pro residues" evidence="7">
    <location>
        <begin position="3958"/>
        <end position="3971"/>
    </location>
</feature>
<dbReference type="InterPro" id="IPR014031">
    <property type="entry name" value="Ketoacyl_synth_C"/>
</dbReference>
<evidence type="ECO:0000256" key="6">
    <source>
        <dbReference type="PROSITE-ProRule" id="PRU01363"/>
    </source>
</evidence>
<dbReference type="InterPro" id="IPR006162">
    <property type="entry name" value="Ppantetheine_attach_site"/>
</dbReference>
<dbReference type="SUPFAM" id="SSF53901">
    <property type="entry name" value="Thiolase-like"/>
    <property type="match status" value="2"/>
</dbReference>
<dbReference type="Pfam" id="PF08240">
    <property type="entry name" value="ADH_N"/>
    <property type="match status" value="1"/>
</dbReference>
<dbReference type="Pfam" id="PF21394">
    <property type="entry name" value="Beta-ketacyl_N"/>
    <property type="match status" value="1"/>
</dbReference>
<dbReference type="Pfam" id="PF08659">
    <property type="entry name" value="KR"/>
    <property type="match status" value="2"/>
</dbReference>
<sequence length="3991" mass="427978">MNDKGQKDTQALLRSSLLKIKELKAQLREQESSKGEPIAVIGVGCRFPAGARGPDDFFRALEEGVDAVRKIPEERWTAEALAGGRPEVQWAALLDAVDVFDAAFFGISPREAMRLDPQQRLLLEVAWEALESAGARADRLLGSRTGVFVGMCSADYQQHVREAEPFDAYSATGTMFSTAAGRLSYVFGLQGPCMTIDTACSSSLVAAHLACQSLRRGESDLALAGGVSLILDATAMRMLEKTQALSPDGRCKAFDAGANGFVRGEGCGVVVLKRLSDAERDGDPILAVIRGSAVNQDGRSSGLTAPNVLSQQAMLQSALEDARLSAEDIDYIETHGTGTSLGDPIEFEALRAVLGKPRADGSRCVLGAVKTNMGHLEAAAGVAGLIKAVLCLQHEAIPRNLHFEALNPRIDLEGTPFVIPTETVPWKPRGKPRHAGVSSFGLSGTNAHVILEEAPRRSEAAAKPQEVSCFLLPLSAKSPEALVALARSHREALSTSEAHLHDITFTASARRVHHEHRLAVTGRSKQEIGEALEAFVRGEAPAGLVQGEAEASAPRVVFIFPGQGSQWAGMGRALLAEEPAFREALTAWDARLLPHTGFSLLDELARPEQSSRLGETVVAQPALFAIGVALAALLASWGIRPDAVLGHSVGEIAAAHVAGVLDAEEAARLCALRGRIMQKATGHGKMVSVALGEAEARHAISGHEDRIGIAAVNDPGQVVLAGEVDALDALVSHLSARGVQCRELRVDYAFHSPQMEPLRREFVEALGRVAPKRATIPMYSTVTGDKVSGEELDAAYWGSNLRQTVRFERAVGRALEEGYRLFVEVGPHPVLSLNVEQCLAARGEEGHAVATLRRRKEERQSMLGALGALYARGRAVDWERLFPRGGQVVRLPSHPWQRKRYWATGAGKTRITPSLPDAANAYALSGATLRLPGEVLYQVLPLGLSHQPYLIDHQVHGRVVVPGAFHLAVVLAVAADRFGAAEATLREVQFLRPVVLEGDTELHIALRPRPEGGYDFTVSTPEAGAAAGDTKFRDHVRGTLLLGVGPRAAAPSLVSLRSQLETPMSLDWLHRQLSSSQIEWGPGWQWIREVHAERDTGLARISPAPGASPAEGPLHPILLDNTFVAGVVGLLAAHADGAGDDAPYLPWALKELRCYAPVTGVVHCHGQMQPRSSLKEETIGCHIRLLSENGESLVEIDEFSLKRAPRSALFREEADAHLFELAWRVEPGALAPSAPASGSRWLVLSDTEARGAALGARWATAGAAWTLGILGEVFADPTDRSRLVELLSRASASAPLTGVVCWWSDAAIGAGEGDAAARAEQRTLMGLYVAQALLEVAARSPGASPPRLWWVTEGAQAFEAGAPVAITQAPLWGLGRVLMLEHPELACTLIDVESTAKDAVDAVWQEICRADDEAQIAWRSGGRRVARLIKAPLHHGDEARLSAAAAGTVLVTGGLGALGLHVARWLWEKHRVRHLVLAGRRAPEGSRLAEIERLRAEGAAITVAQADVANAAELRALLSALPAERPLCGVIHAAGVLDDGVLTEQDAARLSTVFAPKAHGALLLHEMTRDLPLAFFVLFSSAASLLGNAGQGNYAAANAFLDALAHRRRAEGLPALSLNWGPWSEGGMAEAISGALRARSARVGMGALTPELGVSLLGQALSRPEAELAVLPLDLRALQEALGREVPPLWRALCATRPEGARAMGSGAFLERLSALDPSARAAEVESAVRADVARVMSLPVHEVPEGRPLRELGLDSLMAVELRNALSARMGKPLPATLVFDYPTVSALSRHLLEKVQLVEQPRVAALVPAPRPAPREEAIAILGIGCRFPGGARDPESFFRLLEGEVDAIREVPRERWDIDAYYDPNPDAPGKMTSRWGGFLDGVDLFEPAFFGISPREAVSLDPQQRLLLETTWEALERAGLTAERLLGSDTGVYIGICGSEYQSLTMSSVDVIDAYSGLGTVPSAIVGRISYWLGIKGPNMAVDTACSSSLVAVHLACQALRTGECSLALAGGVSLILAPEGTVYFSRVRAMSPTGRCHAFSADADGYVRSDGCGVLVLKRLSDAERDGDPILAVIRGSAVNQDGRSQGLTAPNGPSQEAVIRQALSQAGLSPAAVGYVEAHGTGTPLGDPIEVQALGAVLGEGRSKDNPVLIGSVKTNIGHTEGAAGAAGLIKAVLALQHGIIPRSLHFEAPNPHIPWSELPVKVAAETTPWPSKGSPRVAGVSSFGFSGTNAHIILEEAPHRREAEEPKEISSYLLPLSAKSPEALVALARAHQRVLVEGEARLHDIAFTASARRSHHEQRLAAIGGSKEEIGAMLEAFTRGEATAGLVQGKAPPGRPRVAFVFPGQGSQWLGMGRSLLAEEPAFREAIEACDEAIHRESGYSVIEELLADEAHSRLGEIDVVQPVLFAVEVALAAVWRSWGVEPDTVVGHSMGEVAAAYVAGALTLEDAAKIICRRSRLLKRVSGQGAMGLVELTLEQAKEALSGYEDRLSVAVSNGPRATVLAGDPAALEEVLVKLEGKGVFCRRVKVDVASHSPQMDPLRGELLTALGRITPRATQLAMRSTVTGEPLRGEELSTGYWADNLRQPVLFSQATQKLIDEGHTLFLEMSPHPILLPSVEENLREKGRGGAAIASLRRQSDERRCLWEALGALYVHGHVVDWQRLYPEGGRVARLPTYPWQRERYWVEPVAKAPAASALGRALAQRASGHPLLGASFSSSAHPEEHLWEQPLRVEAIAYLADHRVQGEVVVPAAAYVEMALAAGAEIFGGAELSIAQMSIEQMLALPSKGERVVQTVLTEEGSGRASFQIASRGEGETSWQKHASGKLHRLGGEAQPACDRESPHVWRGKVESPLPPAEHYQRMEERGLTYGPAFQGVVELWAGEGEALGRVRLPEAIDDTGYALHPALLDACLQVSAGIFGSSKDDGTYVPVGIERVHVHRRPGREIWVSVAMRAERSEDERERLFDLRLLDEGRKELGTIEGLRVRRLLSRPTATRDELDECVYEVEWRRVEALPEVPLPQKGAWLVFTDRGGVGSSLLHLLSAEGQRCVRVFSGAPYARLEPELFSIDPSKPEDYRRLLDEAFAPEERCLGAVHLFSLDATPLSATTPESLDEDLLRGSISAAYLAQALVRQGWRDVPRLFLISRGAQSVGASQAPVSVAQAPLWGLGKTIALEHPELKCTRIDLDPSLNDEESKLLWRELVCRDREDQIALRGESRYAARLVRSRFQIEGGAEAKRRLEPAAGRPFRLDIEKPGVLERLALREVQRRPPGPGEVEIEIEAAGLNFIDVMKAMGIYPGLQPGPVPLGGECAGRIVALGEGVTDLAIGEEVIALAPSAFASHATTAARFVVPKPAHLRFEQAATIATVFMTVWYAFIHLGRARRGERVLIHAATGGTGLAAVQVARTLGLEIFATAGSEEKRAYLRAMGIEHVMDSRSLAFADEIMKVTKGRGVDLVLNSLTGEALVKSLEVLAPYGRFLEMGKRDIYDNARLGLLPFKKSLSYSSIDLVGMSVERPELFASLLREVTQRFEEGAFEPLPVKVFSASEAEEAFRFMAQAKHIGKIAISMKDPGARLVPAAEDCAVKIRADGSYLITGGLGGLGLRLAQWLVEKGARQLALVGRRGPDEGAQSAIVSMEKAGARVLVLSADVSQSSDVERVLSAIASELAPLGGVVHAAGVLDDHTLLELSKESFQRVFAPKARGAWNLHTATKDMDLDFFVMYSSSSSLFGSPGQGNYAAANSFLDALARERAGARLPAMSVQWGAFAEVGLAAAQKNRGERLSHRGAASFTPDEGLAALARLFEHPRAEVGVARVDLRQWVEFYPGAAGLPFFAELPREGAAARQGGAEGSRALEALKAAEPAGRQALLEKHLLGQVGSVLRLDSARIDRHAPFTKLGMDSLMSLELRNRLEASLGLQLSATLLFTYATPAALTEHLLERLDLPGQAKTEPPPPPDEGAPPPLDDAELLAFFDATLEHAEKVR</sequence>
<dbReference type="InterPro" id="IPR036291">
    <property type="entry name" value="NAD(P)-bd_dom_sf"/>
</dbReference>
<dbReference type="GO" id="GO:0016491">
    <property type="term" value="F:oxidoreductase activity"/>
    <property type="evidence" value="ECO:0007669"/>
    <property type="project" value="InterPro"/>
</dbReference>
<feature type="region of interest" description="N-terminal hotdog fold" evidence="6">
    <location>
        <begin position="2715"/>
        <end position="2840"/>
    </location>
</feature>
<feature type="domain" description="Carrier" evidence="8">
    <location>
        <begin position="3872"/>
        <end position="3949"/>
    </location>
</feature>
<dbReference type="Pfam" id="PF21089">
    <property type="entry name" value="PKS_DH_N"/>
    <property type="match status" value="2"/>
</dbReference>
<dbReference type="SUPFAM" id="SSF55048">
    <property type="entry name" value="Probable ACP-binding domain of malonyl-CoA ACP transacylase"/>
    <property type="match status" value="2"/>
</dbReference>
<feature type="active site" description="Proton donor; for dehydratase activity" evidence="6">
    <location>
        <position position="1120"/>
    </location>
</feature>
<dbReference type="InterPro" id="IPR020806">
    <property type="entry name" value="PKS_PP-bd"/>
</dbReference>
<dbReference type="Gene3D" id="3.40.366.10">
    <property type="entry name" value="Malonyl-Coenzyme A Acyl Carrier Protein, domain 2"/>
    <property type="match status" value="2"/>
</dbReference>
<evidence type="ECO:0000256" key="4">
    <source>
        <dbReference type="ARBA" id="ARBA00023268"/>
    </source>
</evidence>
<dbReference type="PROSITE" id="PS52019">
    <property type="entry name" value="PKS_MFAS_DH"/>
    <property type="match status" value="2"/>
</dbReference>
<organism evidence="11">
    <name type="scientific">Racemicystis crocea</name>
    <dbReference type="NCBI Taxonomy" id="1707966"/>
    <lineage>
        <taxon>Bacteria</taxon>
        <taxon>Pseudomonadati</taxon>
        <taxon>Myxococcota</taxon>
        <taxon>Polyangia</taxon>
        <taxon>Polyangiales</taxon>
        <taxon>Polyangiaceae</taxon>
    </lineage>
</organism>
<keyword evidence="4" id="KW-0511">Multifunctional enzyme</keyword>
<dbReference type="GO" id="GO:0005737">
    <property type="term" value="C:cytoplasm"/>
    <property type="evidence" value="ECO:0007669"/>
    <property type="project" value="TreeGrafter"/>
</dbReference>
<dbReference type="InterPro" id="IPR020843">
    <property type="entry name" value="ER"/>
</dbReference>
<dbReference type="Gene3D" id="3.30.70.3290">
    <property type="match status" value="2"/>
</dbReference>
<feature type="region of interest" description="C-terminal hotdog fold" evidence="6">
    <location>
        <begin position="2857"/>
        <end position="3001"/>
    </location>
</feature>
<dbReference type="PROSITE" id="PS52004">
    <property type="entry name" value="KS3_2"/>
    <property type="match status" value="2"/>
</dbReference>
<dbReference type="InterPro" id="IPR042104">
    <property type="entry name" value="PKS_dehydratase_sf"/>
</dbReference>
<dbReference type="PANTHER" id="PTHR43775">
    <property type="entry name" value="FATTY ACID SYNTHASE"/>
    <property type="match status" value="1"/>
</dbReference>
<dbReference type="SMART" id="SM00826">
    <property type="entry name" value="PKS_DH"/>
    <property type="match status" value="2"/>
</dbReference>
<dbReference type="SMART" id="SM00823">
    <property type="entry name" value="PKS_PP"/>
    <property type="match status" value="2"/>
</dbReference>
<keyword evidence="1" id="KW-0596">Phosphopantetheine</keyword>
<dbReference type="InterPro" id="IPR001227">
    <property type="entry name" value="Ac_transferase_dom_sf"/>
</dbReference>
<dbReference type="SUPFAM" id="SSF52151">
    <property type="entry name" value="FabD/lysophospholipase-like"/>
    <property type="match status" value="2"/>
</dbReference>
<comment type="function">
    <text evidence="5">Involved in production of the polyketide antibiotic thailandamide.</text>
</comment>
<keyword evidence="3" id="KW-0808">Transferase</keyword>
<dbReference type="Pfam" id="PF16197">
    <property type="entry name" value="KAsynt_C_assoc"/>
    <property type="match status" value="2"/>
</dbReference>
<dbReference type="InterPro" id="IPR013968">
    <property type="entry name" value="PKS_KR"/>
</dbReference>
<evidence type="ECO:0000259" key="9">
    <source>
        <dbReference type="PROSITE" id="PS52004"/>
    </source>
</evidence>
<dbReference type="SMART" id="SM00822">
    <property type="entry name" value="PKS_KR"/>
    <property type="match status" value="2"/>
</dbReference>
<dbReference type="Pfam" id="PF00698">
    <property type="entry name" value="Acyl_transf_1"/>
    <property type="match status" value="2"/>
</dbReference>
<dbReference type="SUPFAM" id="SSF50129">
    <property type="entry name" value="GroES-like"/>
    <property type="match status" value="1"/>
</dbReference>
<dbReference type="GO" id="GO:0004312">
    <property type="term" value="F:fatty acid synthase activity"/>
    <property type="evidence" value="ECO:0007669"/>
    <property type="project" value="TreeGrafter"/>
</dbReference>
<dbReference type="SMART" id="SM00827">
    <property type="entry name" value="PKS_AT"/>
    <property type="match status" value="2"/>
</dbReference>
<dbReference type="InterPro" id="IPR013154">
    <property type="entry name" value="ADH-like_N"/>
</dbReference>
<feature type="domain" description="Ketosynthase family 3 (KS3)" evidence="9">
    <location>
        <begin position="35"/>
        <end position="453"/>
    </location>
</feature>
<dbReference type="FunFam" id="3.40.47.10:FF:000019">
    <property type="entry name" value="Polyketide synthase type I"/>
    <property type="match status" value="2"/>
</dbReference>
<reference evidence="11" key="1">
    <citation type="journal article" date="2018" name="J. Ind. Microbiol. Biotechnol.">
        <title>Genome mining reveals uncommon alkylpyrones as type III PKS products from myxobacteria.</title>
        <authorList>
            <person name="Hug J.J."/>
            <person name="Panter F."/>
            <person name="Krug D."/>
            <person name="Muller R."/>
        </authorList>
    </citation>
    <scope>NUCLEOTIDE SEQUENCE</scope>
    <source>
        <strain evidence="11">SBSr021</strain>
    </source>
</reference>
<name>A0A3S5GYN7_9BACT</name>
<dbReference type="InterPro" id="IPR016035">
    <property type="entry name" value="Acyl_Trfase/lysoPLipase"/>
</dbReference>
<dbReference type="InterPro" id="IPR049551">
    <property type="entry name" value="PKS_DH_C"/>
</dbReference>
<dbReference type="SMART" id="SM00825">
    <property type="entry name" value="PKS_KS"/>
    <property type="match status" value="2"/>
</dbReference>
<feature type="domain" description="Ketosynthase family 3 (KS3)" evidence="9">
    <location>
        <begin position="1818"/>
        <end position="2243"/>
    </location>
</feature>
<dbReference type="EMBL" id="MH908924">
    <property type="protein sequence ID" value="AYM54554.1"/>
    <property type="molecule type" value="Genomic_DNA"/>
</dbReference>
<evidence type="ECO:0000256" key="2">
    <source>
        <dbReference type="ARBA" id="ARBA00022553"/>
    </source>
</evidence>
<keyword evidence="2" id="KW-0597">Phosphoprotein</keyword>
<dbReference type="FunFam" id="3.40.366.10:FF:000002">
    <property type="entry name" value="Probable polyketide synthase 2"/>
    <property type="match status" value="2"/>
</dbReference>
<feature type="domain" description="Carrier" evidence="8">
    <location>
        <begin position="1720"/>
        <end position="1797"/>
    </location>
</feature>
<feature type="region of interest" description="Disordered" evidence="7">
    <location>
        <begin position="3952"/>
        <end position="3972"/>
    </location>
</feature>
<dbReference type="Pfam" id="PF14765">
    <property type="entry name" value="PS-DH"/>
    <property type="match status" value="2"/>
</dbReference>
<dbReference type="Pfam" id="PF02801">
    <property type="entry name" value="Ketoacyl-synt_C"/>
    <property type="match status" value="2"/>
</dbReference>
<evidence type="ECO:0000256" key="5">
    <source>
        <dbReference type="ARBA" id="ARBA00054155"/>
    </source>
</evidence>
<dbReference type="SUPFAM" id="SSF51735">
    <property type="entry name" value="NAD(P)-binding Rossmann-fold domains"/>
    <property type="match status" value="5"/>
</dbReference>
<dbReference type="CDD" id="cd08955">
    <property type="entry name" value="KR_2_FAS_SDR_x"/>
    <property type="match status" value="2"/>
</dbReference>
<feature type="active site" description="Proton acceptor; for dehydratase activity" evidence="6">
    <location>
        <position position="2748"/>
    </location>
</feature>
<dbReference type="InterPro" id="IPR049552">
    <property type="entry name" value="PKS_DH_N"/>
</dbReference>
<dbReference type="SMART" id="SM00829">
    <property type="entry name" value="PKS_ER"/>
    <property type="match status" value="1"/>
</dbReference>
<dbReference type="CDD" id="cd00833">
    <property type="entry name" value="PKS"/>
    <property type="match status" value="2"/>
</dbReference>
<dbReference type="InterPro" id="IPR049900">
    <property type="entry name" value="PKS_mFAS_DH"/>
</dbReference>
<feature type="active site" description="Proton acceptor; for dehydratase activity" evidence="6">
    <location>
        <position position="953"/>
    </location>
</feature>
<feature type="region of interest" description="C-terminal hotdog fold" evidence="6">
    <location>
        <begin position="1061"/>
        <end position="1210"/>
    </location>
</feature>
<dbReference type="InterPro" id="IPR014043">
    <property type="entry name" value="Acyl_transferase_dom"/>
</dbReference>
<dbReference type="InterPro" id="IPR018201">
    <property type="entry name" value="Ketoacyl_synth_AS"/>
</dbReference>
<evidence type="ECO:0000256" key="3">
    <source>
        <dbReference type="ARBA" id="ARBA00022679"/>
    </source>
</evidence>
<dbReference type="InterPro" id="IPR014030">
    <property type="entry name" value="Ketoacyl_synth_N"/>
</dbReference>
<accession>A0A3S5GYN7</accession>
<dbReference type="SMART" id="SM01294">
    <property type="entry name" value="PKS_PP_betabranch"/>
    <property type="match status" value="2"/>
</dbReference>
<dbReference type="InterPro" id="IPR011032">
    <property type="entry name" value="GroES-like_sf"/>
</dbReference>
<dbReference type="InterPro" id="IPR016039">
    <property type="entry name" value="Thiolase-like"/>
</dbReference>
<dbReference type="InterPro" id="IPR016036">
    <property type="entry name" value="Malonyl_transacylase_ACP-bd"/>
</dbReference>
<evidence type="ECO:0000256" key="7">
    <source>
        <dbReference type="SAM" id="MobiDB-lite"/>
    </source>
</evidence>
<dbReference type="SUPFAM" id="SSF47336">
    <property type="entry name" value="ACP-like"/>
    <property type="match status" value="2"/>
</dbReference>
<protein>
    <submittedName>
        <fullName evidence="11">Short-chain dehydrogenase/reductase SDR</fullName>
    </submittedName>
</protein>
<dbReference type="InterPro" id="IPR020841">
    <property type="entry name" value="PKS_Beta-ketoAc_synthase_dom"/>
</dbReference>
<dbReference type="InterPro" id="IPR049490">
    <property type="entry name" value="C883_1060-like_KR_N"/>
</dbReference>
<evidence type="ECO:0000259" key="8">
    <source>
        <dbReference type="PROSITE" id="PS50075"/>
    </source>
</evidence>
<dbReference type="InterPro" id="IPR009081">
    <property type="entry name" value="PP-bd_ACP"/>
</dbReference>
<feature type="domain" description="PKS/mFAS DH" evidence="10">
    <location>
        <begin position="2715"/>
        <end position="3001"/>
    </location>
</feature>
<dbReference type="Gene3D" id="3.40.50.720">
    <property type="entry name" value="NAD(P)-binding Rossmann-like Domain"/>
    <property type="match status" value="4"/>
</dbReference>
<dbReference type="CDD" id="cd05195">
    <property type="entry name" value="enoyl_red"/>
    <property type="match status" value="1"/>
</dbReference>
<dbReference type="GO" id="GO:0071770">
    <property type="term" value="P:DIM/DIP cell wall layer assembly"/>
    <property type="evidence" value="ECO:0007669"/>
    <property type="project" value="TreeGrafter"/>
</dbReference>
<dbReference type="Gene3D" id="3.40.47.10">
    <property type="match status" value="2"/>
</dbReference>
<dbReference type="InterPro" id="IPR020807">
    <property type="entry name" value="PKS_DH"/>
</dbReference>
<dbReference type="Gene3D" id="1.10.1200.10">
    <property type="entry name" value="ACP-like"/>
    <property type="match status" value="2"/>
</dbReference>
<dbReference type="GO" id="GO:0004315">
    <property type="term" value="F:3-oxoacyl-[acyl-carrier-protein] synthase activity"/>
    <property type="evidence" value="ECO:0007669"/>
    <property type="project" value="InterPro"/>
</dbReference>
<dbReference type="InterPro" id="IPR050091">
    <property type="entry name" value="PKS_NRPS_Biosynth_Enz"/>
</dbReference>
<dbReference type="FunFam" id="3.40.50.720:FF:000209">
    <property type="entry name" value="Polyketide synthase Pks12"/>
    <property type="match status" value="1"/>
</dbReference>
<evidence type="ECO:0000256" key="1">
    <source>
        <dbReference type="ARBA" id="ARBA00022450"/>
    </source>
</evidence>
<evidence type="ECO:0000313" key="11">
    <source>
        <dbReference type="EMBL" id="AYM54554.1"/>
    </source>
</evidence>
<dbReference type="Gene3D" id="3.90.180.10">
    <property type="entry name" value="Medium-chain alcohol dehydrogenases, catalytic domain"/>
    <property type="match status" value="1"/>
</dbReference>
<dbReference type="InterPro" id="IPR036736">
    <property type="entry name" value="ACP-like_sf"/>
</dbReference>